<accession>A0A0F8Z7A4</accession>
<organism evidence="1">
    <name type="scientific">marine sediment metagenome</name>
    <dbReference type="NCBI Taxonomy" id="412755"/>
    <lineage>
        <taxon>unclassified sequences</taxon>
        <taxon>metagenomes</taxon>
        <taxon>ecological metagenomes</taxon>
    </lineage>
</organism>
<gene>
    <name evidence="1" type="ORF">LCGC14_3005620</name>
</gene>
<proteinExistence type="predicted"/>
<protein>
    <submittedName>
        <fullName evidence="1">Uncharacterized protein</fullName>
    </submittedName>
</protein>
<feature type="non-terminal residue" evidence="1">
    <location>
        <position position="1"/>
    </location>
</feature>
<dbReference type="EMBL" id="LAZR01062057">
    <property type="protein sequence ID" value="KKK62309.1"/>
    <property type="molecule type" value="Genomic_DNA"/>
</dbReference>
<sequence length="354" mass="40007">SVGFTKEFLKRDSAGRSIIAPEDFNRYWIRQSGQSGRIEAAREYQRLFGQSQQAKDLIVQSVYNSVRNLPRNELNHLDHRTVQRWLLQRKSNLQAHGVWNKVKNVSDTAEAAFKTRRSNELMVKDLENSILGEVVKTDDVSGWISTKIKNNQMDKARAIIAATKDPAAMRAWNRAVWDEVMSKGHTSGRDSLEQVIVNADEIVDVLTNPKNKIDLVKGLGREHYNNALIVAKASRAAENTFPTFGTGAPSESLTRETKDFIRRSLSKVRASMQGFVSAPFTTLQIAQEGVMRLDTHSAQKLFLEIMYDPQLALKLAKIARTKNGKKAIEFAFTGLYTIPGYEIINRLEDPRTEE</sequence>
<dbReference type="AlphaFoldDB" id="A0A0F8Z7A4"/>
<comment type="caution">
    <text evidence="1">The sequence shown here is derived from an EMBL/GenBank/DDBJ whole genome shotgun (WGS) entry which is preliminary data.</text>
</comment>
<name>A0A0F8Z7A4_9ZZZZ</name>
<evidence type="ECO:0000313" key="1">
    <source>
        <dbReference type="EMBL" id="KKK62309.1"/>
    </source>
</evidence>
<reference evidence="1" key="1">
    <citation type="journal article" date="2015" name="Nature">
        <title>Complex archaea that bridge the gap between prokaryotes and eukaryotes.</title>
        <authorList>
            <person name="Spang A."/>
            <person name="Saw J.H."/>
            <person name="Jorgensen S.L."/>
            <person name="Zaremba-Niedzwiedzka K."/>
            <person name="Martijn J."/>
            <person name="Lind A.E."/>
            <person name="van Eijk R."/>
            <person name="Schleper C."/>
            <person name="Guy L."/>
            <person name="Ettema T.J."/>
        </authorList>
    </citation>
    <scope>NUCLEOTIDE SEQUENCE</scope>
</reference>